<proteinExistence type="inferred from homology"/>
<gene>
    <name evidence="4" type="ORF">SAMN05444422_10353</name>
</gene>
<dbReference type="InterPro" id="IPR029069">
    <property type="entry name" value="HotDog_dom_sf"/>
</dbReference>
<organism evidence="4 5">
    <name type="scientific">Natronobacterium haloterrestre</name>
    <name type="common">Halobiforma haloterrestris</name>
    <dbReference type="NCBI Taxonomy" id="148448"/>
    <lineage>
        <taxon>Archaea</taxon>
        <taxon>Methanobacteriati</taxon>
        <taxon>Methanobacteriota</taxon>
        <taxon>Stenosarchaea group</taxon>
        <taxon>Halobacteria</taxon>
        <taxon>Halobacteriales</taxon>
        <taxon>Natrialbaceae</taxon>
        <taxon>Natronobacterium</taxon>
    </lineage>
</organism>
<evidence type="ECO:0000256" key="1">
    <source>
        <dbReference type="ARBA" id="ARBA00005953"/>
    </source>
</evidence>
<dbReference type="PANTHER" id="PTHR31793">
    <property type="entry name" value="4-HYDROXYBENZOYL-COA THIOESTERASE FAMILY MEMBER"/>
    <property type="match status" value="1"/>
</dbReference>
<evidence type="ECO:0000256" key="3">
    <source>
        <dbReference type="SAM" id="MobiDB-lite"/>
    </source>
</evidence>
<protein>
    <submittedName>
        <fullName evidence="4">Acyl-CoA thioester hydrolase</fullName>
    </submittedName>
</protein>
<dbReference type="Pfam" id="PF13279">
    <property type="entry name" value="4HBT_2"/>
    <property type="match status" value="1"/>
</dbReference>
<dbReference type="InterPro" id="IPR050563">
    <property type="entry name" value="4-hydroxybenzoyl-CoA_TE"/>
</dbReference>
<evidence type="ECO:0000313" key="5">
    <source>
        <dbReference type="Proteomes" id="UP000199161"/>
    </source>
</evidence>
<dbReference type="CDD" id="cd00586">
    <property type="entry name" value="4HBT"/>
    <property type="match status" value="1"/>
</dbReference>
<dbReference type="OrthoDB" id="56956at2157"/>
<feature type="region of interest" description="Disordered" evidence="3">
    <location>
        <begin position="107"/>
        <end position="138"/>
    </location>
</feature>
<comment type="similarity">
    <text evidence="1">Belongs to the 4-hydroxybenzoyl-CoA thioesterase family.</text>
</comment>
<dbReference type="AlphaFoldDB" id="A0A1I1F042"/>
<evidence type="ECO:0000256" key="2">
    <source>
        <dbReference type="ARBA" id="ARBA00022801"/>
    </source>
</evidence>
<dbReference type="GO" id="GO:0047617">
    <property type="term" value="F:fatty acyl-CoA hydrolase activity"/>
    <property type="evidence" value="ECO:0007669"/>
    <property type="project" value="TreeGrafter"/>
</dbReference>
<name>A0A1I1F042_NATHA</name>
<dbReference type="PANTHER" id="PTHR31793:SF27">
    <property type="entry name" value="NOVEL THIOESTERASE SUPERFAMILY DOMAIN AND SAPOSIN A-TYPE DOMAIN CONTAINING PROTEIN (0610012H03RIK)"/>
    <property type="match status" value="1"/>
</dbReference>
<evidence type="ECO:0000313" key="4">
    <source>
        <dbReference type="EMBL" id="SFB92262.1"/>
    </source>
</evidence>
<accession>A0A1I1F042</accession>
<reference evidence="5" key="1">
    <citation type="submission" date="2016-10" db="EMBL/GenBank/DDBJ databases">
        <authorList>
            <person name="Varghese N."/>
            <person name="Submissions S."/>
        </authorList>
    </citation>
    <scope>NUCLEOTIDE SEQUENCE [LARGE SCALE GENOMIC DNA]</scope>
    <source>
        <strain evidence="5">DSM 13078</strain>
    </source>
</reference>
<keyword evidence="5" id="KW-1185">Reference proteome</keyword>
<dbReference type="Proteomes" id="UP000199161">
    <property type="component" value="Unassembled WGS sequence"/>
</dbReference>
<sequence length="138" mass="15191">MSESEFTTDIVVRYRDLDPLDHVNHAVYASYLEAARTDYLEAALDVAPEEINFVIANLEIDYRRPIVKGDDPEVALWVSRLGDSSCTMEYEIRVGDGEVAATAETTMVHVDPDSKGPSPLPEETREALEMSGAVEASA</sequence>
<dbReference type="RefSeq" id="WP_089786546.1">
    <property type="nucleotide sequence ID" value="NZ_FOKW01000003.1"/>
</dbReference>
<dbReference type="SUPFAM" id="SSF54637">
    <property type="entry name" value="Thioesterase/thiol ester dehydrase-isomerase"/>
    <property type="match status" value="1"/>
</dbReference>
<dbReference type="EMBL" id="FOKW01000003">
    <property type="protein sequence ID" value="SFB92262.1"/>
    <property type="molecule type" value="Genomic_DNA"/>
</dbReference>
<keyword evidence="2 4" id="KW-0378">Hydrolase</keyword>
<dbReference type="Gene3D" id="3.10.129.10">
    <property type="entry name" value="Hotdog Thioesterase"/>
    <property type="match status" value="1"/>
</dbReference>